<feature type="compositionally biased region" description="Low complexity" evidence="1">
    <location>
        <begin position="93"/>
        <end position="114"/>
    </location>
</feature>
<evidence type="ECO:0000313" key="3">
    <source>
        <dbReference type="EMBL" id="KAG5175799.1"/>
    </source>
</evidence>
<feature type="compositionally biased region" description="Low complexity" evidence="1">
    <location>
        <begin position="157"/>
        <end position="166"/>
    </location>
</feature>
<organism evidence="3 4">
    <name type="scientific">Tribonema minus</name>
    <dbReference type="NCBI Taxonomy" id="303371"/>
    <lineage>
        <taxon>Eukaryota</taxon>
        <taxon>Sar</taxon>
        <taxon>Stramenopiles</taxon>
        <taxon>Ochrophyta</taxon>
        <taxon>PX clade</taxon>
        <taxon>Xanthophyceae</taxon>
        <taxon>Tribonematales</taxon>
        <taxon>Tribonemataceae</taxon>
        <taxon>Tribonema</taxon>
    </lineage>
</organism>
<evidence type="ECO:0000259" key="2">
    <source>
        <dbReference type="Pfam" id="PF14846"/>
    </source>
</evidence>
<feature type="compositionally biased region" description="Basic and acidic residues" evidence="1">
    <location>
        <begin position="201"/>
        <end position="211"/>
    </location>
</feature>
<gene>
    <name evidence="3" type="ORF">JKP88DRAFT_283292</name>
</gene>
<dbReference type="AlphaFoldDB" id="A0A835YI52"/>
<feature type="domain" description="DUF4485" evidence="2">
    <location>
        <begin position="9"/>
        <end position="83"/>
    </location>
</feature>
<dbReference type="Pfam" id="PF14846">
    <property type="entry name" value="DUF4485"/>
    <property type="match status" value="1"/>
</dbReference>
<dbReference type="EMBL" id="JAFCMP010000545">
    <property type="protein sequence ID" value="KAG5175799.1"/>
    <property type="molecule type" value="Genomic_DNA"/>
</dbReference>
<name>A0A835YI52_9STRA</name>
<feature type="region of interest" description="Disordered" evidence="1">
    <location>
        <begin position="93"/>
        <end position="181"/>
    </location>
</feature>
<dbReference type="InterPro" id="IPR027831">
    <property type="entry name" value="DUF4485"/>
</dbReference>
<accession>A0A835YI52</accession>
<sequence>MAEEQYSSLATIKTGCEGVPKQTKIRIERWIDKLTAPAASSNASSRKNRDAYLSLLAMDVERGDLREPFDRLPPNGPLRTLPPHLPLRHALQLPRRRAPAAAAAQQRSTSAAARQPPPSAPTTPHKTGDQRWSDGGSGGGGGVLHAAAAAAGGGGVRSSAGDVSAFPPRPPPPRFAGVRARSMSPLRRVEVEVACSTSSADEQRASDDERGAAPPTFGALPPRLQQWQQQQQQQQEAGDMQAAAAAAYGVRFGAAAAGAERAHAMSRLGTHEYLEYVEWFTGAARKLATAALRA</sequence>
<dbReference type="Proteomes" id="UP000664859">
    <property type="component" value="Unassembled WGS sequence"/>
</dbReference>
<feature type="region of interest" description="Disordered" evidence="1">
    <location>
        <begin position="195"/>
        <end position="219"/>
    </location>
</feature>
<comment type="caution">
    <text evidence="3">The sequence shown here is derived from an EMBL/GenBank/DDBJ whole genome shotgun (WGS) entry which is preliminary data.</text>
</comment>
<keyword evidence="4" id="KW-1185">Reference proteome</keyword>
<protein>
    <recommendedName>
        <fullName evidence="2">DUF4485 domain-containing protein</fullName>
    </recommendedName>
</protein>
<proteinExistence type="predicted"/>
<evidence type="ECO:0000313" key="4">
    <source>
        <dbReference type="Proteomes" id="UP000664859"/>
    </source>
</evidence>
<evidence type="ECO:0000256" key="1">
    <source>
        <dbReference type="SAM" id="MobiDB-lite"/>
    </source>
</evidence>
<reference evidence="3" key="1">
    <citation type="submission" date="2021-02" db="EMBL/GenBank/DDBJ databases">
        <title>First Annotated Genome of the Yellow-green Alga Tribonema minus.</title>
        <authorList>
            <person name="Mahan K.M."/>
        </authorList>
    </citation>
    <scope>NUCLEOTIDE SEQUENCE</scope>
    <source>
        <strain evidence="3">UTEX B ZZ1240</strain>
    </source>
</reference>